<dbReference type="Gene3D" id="3.30.470.20">
    <property type="entry name" value="ATP-grasp fold, B domain"/>
    <property type="match status" value="1"/>
</dbReference>
<dbReference type="Pfam" id="PF18604">
    <property type="entry name" value="PreAtp-grasp"/>
    <property type="match status" value="1"/>
</dbReference>
<keyword evidence="1" id="KW-0547">Nucleotide-binding</keyword>
<evidence type="ECO:0000259" key="3">
    <source>
        <dbReference type="PROSITE" id="PS50975"/>
    </source>
</evidence>
<feature type="domain" description="ATP-grasp" evidence="3">
    <location>
        <begin position="146"/>
        <end position="369"/>
    </location>
</feature>
<evidence type="ECO:0000256" key="1">
    <source>
        <dbReference type="PROSITE-ProRule" id="PRU00409"/>
    </source>
</evidence>
<gene>
    <name evidence="4" type="ORF">PU648_57165</name>
</gene>
<protein>
    <submittedName>
        <fullName evidence="4">Peptide ligase PGM1-related protein</fullName>
    </submittedName>
</protein>
<keyword evidence="5" id="KW-1185">Reference proteome</keyword>
<evidence type="ECO:0000313" key="4">
    <source>
        <dbReference type="EMBL" id="MDU9001588.1"/>
    </source>
</evidence>
<proteinExistence type="predicted"/>
<dbReference type="InterPro" id="IPR041356">
    <property type="entry name" value="PGM1_C"/>
</dbReference>
<comment type="caution">
    <text evidence="4">The sequence shown here is derived from an EMBL/GenBank/DDBJ whole genome shotgun (WGS) entry which is preliminary data.</text>
</comment>
<dbReference type="GO" id="GO:0016874">
    <property type="term" value="F:ligase activity"/>
    <property type="evidence" value="ECO:0007669"/>
    <property type="project" value="UniProtKB-KW"/>
</dbReference>
<keyword evidence="4" id="KW-0436">Ligase</keyword>
<keyword evidence="1" id="KW-0067">ATP-binding</keyword>
<dbReference type="Proteomes" id="UP001257627">
    <property type="component" value="Unassembled WGS sequence"/>
</dbReference>
<name>A0ABU3V664_9ACTN</name>
<evidence type="ECO:0000313" key="5">
    <source>
        <dbReference type="Proteomes" id="UP001257627"/>
    </source>
</evidence>
<dbReference type="Pfam" id="PF18105">
    <property type="entry name" value="PGM1_C"/>
    <property type="match status" value="1"/>
</dbReference>
<dbReference type="EMBL" id="JARAKF010000004">
    <property type="protein sequence ID" value="MDU9001588.1"/>
    <property type="molecule type" value="Genomic_DNA"/>
</dbReference>
<geneLocation type="plasmid" evidence="4">
    <name>unnamed2</name>
</geneLocation>
<keyword evidence="2" id="KW-0175">Coiled coil</keyword>
<dbReference type="InterPro" id="IPR040754">
    <property type="entry name" value="PreAtp-grasp"/>
</dbReference>
<dbReference type="SUPFAM" id="SSF56059">
    <property type="entry name" value="Glutathione synthetase ATP-binding domain-like"/>
    <property type="match status" value="1"/>
</dbReference>
<evidence type="ECO:0000256" key="2">
    <source>
        <dbReference type="SAM" id="Coils"/>
    </source>
</evidence>
<sequence length="451" mass="48834">MPKILILNYHVELPIVSEIPKRYPNHLGRACTRAMWYADSGDIIVSPVELDDDFFEYVARAGGIDLDSVTVTVRGEKLYDDVLLDKGLVTLLQGRVAGDASWTLMPCNMTEGVAELARLLGIDAGIEMQFAAERGADLLNRKSHFRQLAVGSGLPLAPGAIVRSPEGLFRAVTNLLAVTGTVVVKQDNAAGGAGNIAFTSGPLNPLPGAAETRPVPDDLAAMAVLWEELTEAQDPVLVVESFHHTVNAFFFEYFIGKGGQVTLLSNPEFKRRLSHTDGEPVWAWIGLEIPADAPAATLADALTRGAWFAAAVAAMGYRGYMNIDAIVTDDGRLIFNEINARWSGGLVLHTIATRLLGHRYADNHVISSVRNVKPAPFTATLDALRARGLGFNAETREGIVVVAHGPEDTDNTECLIIAESRQRVRELESLVNEELEVNEALAESERAVSVY</sequence>
<dbReference type="RefSeq" id="WP_266945817.1">
    <property type="nucleotide sequence ID" value="NZ_JAPEMK010000006.1"/>
</dbReference>
<organism evidence="4 5">
    <name type="scientific">Streptomyces mirabilis</name>
    <dbReference type="NCBI Taxonomy" id="68239"/>
    <lineage>
        <taxon>Bacteria</taxon>
        <taxon>Bacillati</taxon>
        <taxon>Actinomycetota</taxon>
        <taxon>Actinomycetes</taxon>
        <taxon>Kitasatosporales</taxon>
        <taxon>Streptomycetaceae</taxon>
        <taxon>Streptomyces</taxon>
    </lineage>
</organism>
<reference evidence="4 5" key="1">
    <citation type="submission" date="2023-02" db="EMBL/GenBank/DDBJ databases">
        <authorList>
            <person name="Maleckis M."/>
        </authorList>
    </citation>
    <scope>NUCLEOTIDE SEQUENCE [LARGE SCALE GENOMIC DNA]</scope>
    <source>
        <strain evidence="4 5">P8-A2</strain>
        <plasmid evidence="4">unnamed2</plasmid>
    </source>
</reference>
<dbReference type="PROSITE" id="PS50975">
    <property type="entry name" value="ATP_GRASP"/>
    <property type="match status" value="1"/>
</dbReference>
<feature type="coiled-coil region" evidence="2">
    <location>
        <begin position="417"/>
        <end position="447"/>
    </location>
</feature>
<accession>A0ABU3V664</accession>
<dbReference type="InterPro" id="IPR011761">
    <property type="entry name" value="ATP-grasp"/>
</dbReference>
<keyword evidence="4" id="KW-0614">Plasmid</keyword>